<keyword evidence="3" id="KW-1185">Reference proteome</keyword>
<feature type="region of interest" description="Disordered" evidence="1">
    <location>
        <begin position="18"/>
        <end position="44"/>
    </location>
</feature>
<name>A0AAV5IH28_9ROSI</name>
<evidence type="ECO:0000313" key="3">
    <source>
        <dbReference type="Proteomes" id="UP001054252"/>
    </source>
</evidence>
<proteinExistence type="predicted"/>
<evidence type="ECO:0000256" key="1">
    <source>
        <dbReference type="SAM" id="MobiDB-lite"/>
    </source>
</evidence>
<accession>A0AAV5IH28</accession>
<feature type="compositionally biased region" description="Basic and acidic residues" evidence="1">
    <location>
        <begin position="35"/>
        <end position="44"/>
    </location>
</feature>
<organism evidence="2 3">
    <name type="scientific">Rubroshorea leprosula</name>
    <dbReference type="NCBI Taxonomy" id="152421"/>
    <lineage>
        <taxon>Eukaryota</taxon>
        <taxon>Viridiplantae</taxon>
        <taxon>Streptophyta</taxon>
        <taxon>Embryophyta</taxon>
        <taxon>Tracheophyta</taxon>
        <taxon>Spermatophyta</taxon>
        <taxon>Magnoliopsida</taxon>
        <taxon>eudicotyledons</taxon>
        <taxon>Gunneridae</taxon>
        <taxon>Pentapetalae</taxon>
        <taxon>rosids</taxon>
        <taxon>malvids</taxon>
        <taxon>Malvales</taxon>
        <taxon>Dipterocarpaceae</taxon>
        <taxon>Rubroshorea</taxon>
    </lineage>
</organism>
<sequence>MVYILKWKNNVVPLTRKRTENGKPSKGFLLSNKSFRPDPGKETI</sequence>
<evidence type="ECO:0000313" key="2">
    <source>
        <dbReference type="EMBL" id="GKU97441.1"/>
    </source>
</evidence>
<reference evidence="2 3" key="1">
    <citation type="journal article" date="2021" name="Commun. Biol.">
        <title>The genome of Shorea leprosula (Dipterocarpaceae) highlights the ecological relevance of drought in aseasonal tropical rainforests.</title>
        <authorList>
            <person name="Ng K.K.S."/>
            <person name="Kobayashi M.J."/>
            <person name="Fawcett J.A."/>
            <person name="Hatakeyama M."/>
            <person name="Paape T."/>
            <person name="Ng C.H."/>
            <person name="Ang C.C."/>
            <person name="Tnah L.H."/>
            <person name="Lee C.T."/>
            <person name="Nishiyama T."/>
            <person name="Sese J."/>
            <person name="O'Brien M.J."/>
            <person name="Copetti D."/>
            <person name="Mohd Noor M.I."/>
            <person name="Ong R.C."/>
            <person name="Putra M."/>
            <person name="Sireger I.Z."/>
            <person name="Indrioko S."/>
            <person name="Kosugi Y."/>
            <person name="Izuno A."/>
            <person name="Isagi Y."/>
            <person name="Lee S.L."/>
            <person name="Shimizu K.K."/>
        </authorList>
    </citation>
    <scope>NUCLEOTIDE SEQUENCE [LARGE SCALE GENOMIC DNA]</scope>
    <source>
        <strain evidence="2">214</strain>
    </source>
</reference>
<dbReference type="Proteomes" id="UP001054252">
    <property type="component" value="Unassembled WGS sequence"/>
</dbReference>
<dbReference type="EMBL" id="BPVZ01000011">
    <property type="protein sequence ID" value="GKU97441.1"/>
    <property type="molecule type" value="Genomic_DNA"/>
</dbReference>
<dbReference type="AlphaFoldDB" id="A0AAV5IH28"/>
<comment type="caution">
    <text evidence="2">The sequence shown here is derived from an EMBL/GenBank/DDBJ whole genome shotgun (WGS) entry which is preliminary data.</text>
</comment>
<protein>
    <submittedName>
        <fullName evidence="2">Uncharacterized protein</fullName>
    </submittedName>
</protein>
<gene>
    <name evidence="2" type="ORF">SLEP1_g10584</name>
</gene>